<evidence type="ECO:0000256" key="3">
    <source>
        <dbReference type="ARBA" id="ARBA00022912"/>
    </source>
</evidence>
<dbReference type="InterPro" id="IPR029021">
    <property type="entry name" value="Prot-tyrosine_phosphatase-like"/>
</dbReference>
<reference evidence="6" key="1">
    <citation type="submission" date="2022-11" db="UniProtKB">
        <authorList>
            <consortium name="WormBaseParasite"/>
        </authorList>
    </citation>
    <scope>IDENTIFICATION</scope>
</reference>
<evidence type="ECO:0000313" key="5">
    <source>
        <dbReference type="Proteomes" id="UP000887564"/>
    </source>
</evidence>
<accession>A0A914S7T8</accession>
<dbReference type="PANTHER" id="PTHR45961:SF9">
    <property type="entry name" value="DUAL SPECIFICITY PROTEIN PHOSPHATASE 14"/>
    <property type="match status" value="1"/>
</dbReference>
<keyword evidence="3" id="KW-0904">Protein phosphatase</keyword>
<dbReference type="InterPro" id="IPR052103">
    <property type="entry name" value="Dual_spec_Phospatases"/>
</dbReference>
<name>A0A914S7T8_PAREQ</name>
<evidence type="ECO:0000256" key="2">
    <source>
        <dbReference type="ARBA" id="ARBA00022801"/>
    </source>
</evidence>
<keyword evidence="2" id="KW-0378">Hydrolase</keyword>
<dbReference type="InterPro" id="IPR000340">
    <property type="entry name" value="Dual-sp_phosphatase_cat-dom"/>
</dbReference>
<proteinExistence type="inferred from homology"/>
<dbReference type="SUPFAM" id="SSF52799">
    <property type="entry name" value="(Phosphotyrosine protein) phosphatases II"/>
    <property type="match status" value="1"/>
</dbReference>
<dbReference type="AlphaFoldDB" id="A0A914S7T8"/>
<protein>
    <submittedName>
        <fullName evidence="6">Tyrosine specific protein phosphatases domain-containing protein</fullName>
    </submittedName>
</protein>
<organism evidence="5 6">
    <name type="scientific">Parascaris equorum</name>
    <name type="common">Equine roundworm</name>
    <dbReference type="NCBI Taxonomy" id="6256"/>
    <lineage>
        <taxon>Eukaryota</taxon>
        <taxon>Metazoa</taxon>
        <taxon>Ecdysozoa</taxon>
        <taxon>Nematoda</taxon>
        <taxon>Chromadorea</taxon>
        <taxon>Rhabditida</taxon>
        <taxon>Spirurina</taxon>
        <taxon>Ascaridomorpha</taxon>
        <taxon>Ascaridoidea</taxon>
        <taxon>Ascarididae</taxon>
        <taxon>Parascaris</taxon>
    </lineage>
</organism>
<dbReference type="WBParaSite" id="PEQ_0001325901-mRNA-1">
    <property type="protein sequence ID" value="PEQ_0001325901-mRNA-1"/>
    <property type="gene ID" value="PEQ_0001325901"/>
</dbReference>
<comment type="similarity">
    <text evidence="1">Belongs to the protein-tyrosine phosphatase family. Non-receptor class dual specificity subfamily.</text>
</comment>
<dbReference type="GO" id="GO:0004721">
    <property type="term" value="F:phosphoprotein phosphatase activity"/>
    <property type="evidence" value="ECO:0007669"/>
    <property type="project" value="UniProtKB-KW"/>
</dbReference>
<dbReference type="InterPro" id="IPR000387">
    <property type="entry name" value="Tyr_Pase_dom"/>
</dbReference>
<keyword evidence="5" id="KW-1185">Reference proteome</keyword>
<dbReference type="Pfam" id="PF00782">
    <property type="entry name" value="DSPc"/>
    <property type="match status" value="1"/>
</dbReference>
<evidence type="ECO:0000256" key="1">
    <source>
        <dbReference type="ARBA" id="ARBA00008601"/>
    </source>
</evidence>
<dbReference type="Proteomes" id="UP000887564">
    <property type="component" value="Unplaced"/>
</dbReference>
<dbReference type="GO" id="GO:0005737">
    <property type="term" value="C:cytoplasm"/>
    <property type="evidence" value="ECO:0007669"/>
    <property type="project" value="TreeGrafter"/>
</dbReference>
<dbReference type="PANTHER" id="PTHR45961">
    <property type="entry name" value="IP21249P"/>
    <property type="match status" value="1"/>
</dbReference>
<evidence type="ECO:0000259" key="4">
    <source>
        <dbReference type="PROSITE" id="PS50056"/>
    </source>
</evidence>
<feature type="domain" description="Tyrosine specific protein phosphatases" evidence="4">
    <location>
        <begin position="26"/>
        <end position="84"/>
    </location>
</feature>
<evidence type="ECO:0000313" key="6">
    <source>
        <dbReference type="WBParaSite" id="PEQ_0001325901-mRNA-1"/>
    </source>
</evidence>
<dbReference type="PROSITE" id="PS50056">
    <property type="entry name" value="TYR_PHOSPHATASE_2"/>
    <property type="match status" value="1"/>
</dbReference>
<sequence>VPNLALQAIKGEKLWLEDSSEQYAHDNFDPYCDEIEMALHSGERVLVHSVKGISRSATLCLAYLTKYKFESLKEAFLFLASKRPLVRPNIVILILMLSVFRTSTFFILKCVGYVHLHKFHNELFNSLLSQGFFCFQEVKKTNGSVHLIRDKSDPDKVVPDVYSKSLAALKEANRKRQNRNRKQFLTKPYKPVLEPILEDVENGV</sequence>
<dbReference type="Gene3D" id="3.90.190.10">
    <property type="entry name" value="Protein tyrosine phosphatase superfamily"/>
    <property type="match status" value="1"/>
</dbReference>